<dbReference type="KEGG" id="sliu:111363172"/>
<evidence type="ECO:0000256" key="13">
    <source>
        <dbReference type="ARBA" id="ARBA00023136"/>
    </source>
</evidence>
<keyword evidence="7 14" id="KW-0479">Metal-binding</keyword>
<name>A0A9J7EUH0_SPOLT</name>
<keyword evidence="11 14" id="KW-0408">Iron</keyword>
<dbReference type="Gene3D" id="1.10.630.10">
    <property type="entry name" value="Cytochrome P450"/>
    <property type="match status" value="1"/>
</dbReference>
<keyword evidence="6 14" id="KW-0349">Heme</keyword>
<dbReference type="InterPro" id="IPR001128">
    <property type="entry name" value="Cyt_P450"/>
</dbReference>
<proteinExistence type="inferred from homology"/>
<comment type="similarity">
    <text evidence="5 15">Belongs to the cytochrome P450 family.</text>
</comment>
<evidence type="ECO:0000256" key="8">
    <source>
        <dbReference type="ARBA" id="ARBA00022824"/>
    </source>
</evidence>
<keyword evidence="12 15" id="KW-0503">Monooxygenase</keyword>
<dbReference type="GO" id="GO:0005506">
    <property type="term" value="F:iron ion binding"/>
    <property type="evidence" value="ECO:0007669"/>
    <property type="project" value="InterPro"/>
</dbReference>
<evidence type="ECO:0000256" key="12">
    <source>
        <dbReference type="ARBA" id="ARBA00023033"/>
    </source>
</evidence>
<dbReference type="InterPro" id="IPR002401">
    <property type="entry name" value="Cyt_P450_E_grp-I"/>
</dbReference>
<dbReference type="AlphaFoldDB" id="A0A9J7EUH0"/>
<protein>
    <submittedName>
        <fullName evidence="17">Cytochrome P450 4C1-like</fullName>
    </submittedName>
</protein>
<keyword evidence="13" id="KW-0472">Membrane</keyword>
<dbReference type="GO" id="GO:0005789">
    <property type="term" value="C:endoplasmic reticulum membrane"/>
    <property type="evidence" value="ECO:0007669"/>
    <property type="project" value="UniProtKB-SubCell"/>
</dbReference>
<evidence type="ECO:0000313" key="16">
    <source>
        <dbReference type="Proteomes" id="UP000301870"/>
    </source>
</evidence>
<dbReference type="InterPro" id="IPR036396">
    <property type="entry name" value="Cyt_P450_sf"/>
</dbReference>
<dbReference type="GO" id="GO:0020037">
    <property type="term" value="F:heme binding"/>
    <property type="evidence" value="ECO:0007669"/>
    <property type="project" value="InterPro"/>
</dbReference>
<evidence type="ECO:0000256" key="4">
    <source>
        <dbReference type="ARBA" id="ARBA00004406"/>
    </source>
</evidence>
<reference evidence="17" key="1">
    <citation type="submission" date="2025-08" db="UniProtKB">
        <authorList>
            <consortium name="RefSeq"/>
        </authorList>
    </citation>
    <scope>IDENTIFICATION</scope>
    <source>
        <strain evidence="17">Ishihara</strain>
        <tissue evidence="17">Whole body</tissue>
    </source>
</reference>
<keyword evidence="9" id="KW-0492">Microsome</keyword>
<dbReference type="PRINTS" id="PR00463">
    <property type="entry name" value="EP450I"/>
</dbReference>
<evidence type="ECO:0000256" key="2">
    <source>
        <dbReference type="ARBA" id="ARBA00003690"/>
    </source>
</evidence>
<dbReference type="Pfam" id="PF00067">
    <property type="entry name" value="p450"/>
    <property type="match status" value="1"/>
</dbReference>
<dbReference type="PANTHER" id="PTHR24291:SF189">
    <property type="entry name" value="CYTOCHROME P450 4C3-RELATED"/>
    <property type="match status" value="1"/>
</dbReference>
<dbReference type="RefSeq" id="XP_022835738.1">
    <property type="nucleotide sequence ID" value="XM_022979970.1"/>
</dbReference>
<feature type="binding site" description="axial binding residue" evidence="14">
    <location>
        <position position="439"/>
    </location>
    <ligand>
        <name>heme</name>
        <dbReference type="ChEBI" id="CHEBI:30413"/>
    </ligand>
    <ligandPart>
        <name>Fe</name>
        <dbReference type="ChEBI" id="CHEBI:18248"/>
    </ligandPart>
</feature>
<evidence type="ECO:0000256" key="1">
    <source>
        <dbReference type="ARBA" id="ARBA00001971"/>
    </source>
</evidence>
<comment type="function">
    <text evidence="2">May be involved in the metabolism of insect hormones and in the breakdown of synthetic insecticides.</text>
</comment>
<evidence type="ECO:0000256" key="6">
    <source>
        <dbReference type="ARBA" id="ARBA00022617"/>
    </source>
</evidence>
<dbReference type="PROSITE" id="PS00086">
    <property type="entry name" value="CYTOCHROME_P450"/>
    <property type="match status" value="1"/>
</dbReference>
<evidence type="ECO:0000313" key="17">
    <source>
        <dbReference type="RefSeq" id="XP_022835738.1"/>
    </source>
</evidence>
<dbReference type="PRINTS" id="PR00385">
    <property type="entry name" value="P450"/>
</dbReference>
<organism evidence="16 17">
    <name type="scientific">Spodoptera litura</name>
    <name type="common">Asian cotton leafworm</name>
    <dbReference type="NCBI Taxonomy" id="69820"/>
    <lineage>
        <taxon>Eukaryota</taxon>
        <taxon>Metazoa</taxon>
        <taxon>Ecdysozoa</taxon>
        <taxon>Arthropoda</taxon>
        <taxon>Hexapoda</taxon>
        <taxon>Insecta</taxon>
        <taxon>Pterygota</taxon>
        <taxon>Neoptera</taxon>
        <taxon>Endopterygota</taxon>
        <taxon>Lepidoptera</taxon>
        <taxon>Glossata</taxon>
        <taxon>Ditrysia</taxon>
        <taxon>Noctuoidea</taxon>
        <taxon>Noctuidae</taxon>
        <taxon>Amphipyrinae</taxon>
        <taxon>Spodoptera</taxon>
    </lineage>
</organism>
<comment type="cofactor">
    <cofactor evidence="1 14">
        <name>heme</name>
        <dbReference type="ChEBI" id="CHEBI:30413"/>
    </cofactor>
</comment>
<keyword evidence="10 15" id="KW-0560">Oxidoreductase</keyword>
<evidence type="ECO:0000256" key="10">
    <source>
        <dbReference type="ARBA" id="ARBA00023002"/>
    </source>
</evidence>
<dbReference type="Proteomes" id="UP000301870">
    <property type="component" value="Unplaced"/>
</dbReference>
<accession>A0A9J7EUH0</accession>
<sequence length="566" mass="64333">MYVLVLTVIIGVLLSLWYWTRNYPRSPPIYPGGLPIIGHPHIIIKYRKDLWGFLQNIADYSVENGGIVQLWAGPVTAYVVSDPEVVGNIANTCLEKPFFYNFLIDSIGNGLITLNGPTWRIHSKLLSPSFNQQVLNTFLPEMNVQSRNMVAQMTTVAGKGPVDIKEFITQYILRSVCRTSLGLESKDQDIIDNGYAKALEEIFRIVCYRGLNVYVHPSCIYNWTSMRRRELELVKIVKNMINPIIQKRKSELKPTKMYNYDSSTTVSGKFKPTLDLMLDLSNEQNVLSDDDIRAHLNTFVAASYDTTSAVLHNALMVLGSYPDVQERVYEEVRDVFQNNEELTKHDMSKLVYLEGVIKEVLRVYVAVPLMARKIDADIVLPKYTLRAGSICILSIYGLHRHPSWGPDAKEFKPERWLNPDTLPTNPNVYAPFSFGKRNCIGKQYAMMSLKTSIAHVVRKFRITADINVLKWRYEIVLKPTTTPLVNLTLSSGDEGLGEVSVIPNRTGLHVVVVVHVHECLQGKAYGRWTLHLPVRLQVESRRRNVTNGAANKDSYIFTSTWETGHR</sequence>
<keyword evidence="16" id="KW-1185">Reference proteome</keyword>
<evidence type="ECO:0000256" key="15">
    <source>
        <dbReference type="RuleBase" id="RU000461"/>
    </source>
</evidence>
<dbReference type="PANTHER" id="PTHR24291">
    <property type="entry name" value="CYTOCHROME P450 FAMILY 4"/>
    <property type="match status" value="1"/>
</dbReference>
<evidence type="ECO:0000256" key="3">
    <source>
        <dbReference type="ARBA" id="ARBA00004174"/>
    </source>
</evidence>
<evidence type="ECO:0000256" key="14">
    <source>
        <dbReference type="PIRSR" id="PIRSR602401-1"/>
    </source>
</evidence>
<dbReference type="InterPro" id="IPR017972">
    <property type="entry name" value="Cyt_P450_CS"/>
</dbReference>
<dbReference type="OrthoDB" id="1372046at2759"/>
<dbReference type="GeneID" id="111363172"/>
<dbReference type="GO" id="GO:0016705">
    <property type="term" value="F:oxidoreductase activity, acting on paired donors, with incorporation or reduction of molecular oxygen"/>
    <property type="evidence" value="ECO:0007669"/>
    <property type="project" value="InterPro"/>
</dbReference>
<evidence type="ECO:0000256" key="5">
    <source>
        <dbReference type="ARBA" id="ARBA00010617"/>
    </source>
</evidence>
<evidence type="ECO:0000256" key="11">
    <source>
        <dbReference type="ARBA" id="ARBA00023004"/>
    </source>
</evidence>
<gene>
    <name evidence="17" type="primary">LOC111363172</name>
</gene>
<comment type="subcellular location">
    <subcellularLocation>
        <location evidence="4">Endoplasmic reticulum membrane</location>
        <topology evidence="4">Peripheral membrane protein</topology>
    </subcellularLocation>
    <subcellularLocation>
        <location evidence="3">Microsome membrane</location>
        <topology evidence="3">Peripheral membrane protein</topology>
    </subcellularLocation>
</comment>
<dbReference type="InterPro" id="IPR050196">
    <property type="entry name" value="Cytochrome_P450_Monoox"/>
</dbReference>
<feature type="non-terminal residue" evidence="17">
    <location>
        <position position="566"/>
    </location>
</feature>
<dbReference type="GO" id="GO:0004497">
    <property type="term" value="F:monooxygenase activity"/>
    <property type="evidence" value="ECO:0007669"/>
    <property type="project" value="UniProtKB-KW"/>
</dbReference>
<evidence type="ECO:0000256" key="9">
    <source>
        <dbReference type="ARBA" id="ARBA00022848"/>
    </source>
</evidence>
<evidence type="ECO:0000256" key="7">
    <source>
        <dbReference type="ARBA" id="ARBA00022723"/>
    </source>
</evidence>
<keyword evidence="8" id="KW-0256">Endoplasmic reticulum</keyword>
<dbReference type="SUPFAM" id="SSF48264">
    <property type="entry name" value="Cytochrome P450"/>
    <property type="match status" value="1"/>
</dbReference>